<dbReference type="Pfam" id="PF12710">
    <property type="entry name" value="HAD"/>
    <property type="match status" value="1"/>
</dbReference>
<dbReference type="InterPro" id="IPR050582">
    <property type="entry name" value="HAD-like_SerB"/>
</dbReference>
<dbReference type="AlphaFoldDB" id="A0A1F5T079"/>
<dbReference type="STRING" id="1798002.A2478_05305"/>
<keyword evidence="1" id="KW-0479">Metal-binding</keyword>
<dbReference type="PANTHER" id="PTHR43344:SF13">
    <property type="entry name" value="PHOSPHATASE RV3661-RELATED"/>
    <property type="match status" value="1"/>
</dbReference>
<dbReference type="Proteomes" id="UP000179001">
    <property type="component" value="Unassembled WGS sequence"/>
</dbReference>
<keyword evidence="3" id="KW-0460">Magnesium</keyword>
<reference evidence="4 5" key="1">
    <citation type="journal article" date="2016" name="Nat. Commun.">
        <title>Thousands of microbial genomes shed light on interconnected biogeochemical processes in an aquifer system.</title>
        <authorList>
            <person name="Anantharaman K."/>
            <person name="Brown C.T."/>
            <person name="Hug L.A."/>
            <person name="Sharon I."/>
            <person name="Castelle C.J."/>
            <person name="Probst A.J."/>
            <person name="Thomas B.C."/>
            <person name="Singh A."/>
            <person name="Wilkins M.J."/>
            <person name="Karaoz U."/>
            <person name="Brodie E.L."/>
            <person name="Williams K.H."/>
            <person name="Hubbard S.S."/>
            <person name="Banfield J.F."/>
        </authorList>
    </citation>
    <scope>NUCLEOTIDE SEQUENCE [LARGE SCALE GENOMIC DNA]</scope>
</reference>
<dbReference type="GO" id="GO:0016787">
    <property type="term" value="F:hydrolase activity"/>
    <property type="evidence" value="ECO:0007669"/>
    <property type="project" value="UniProtKB-KW"/>
</dbReference>
<evidence type="ECO:0000256" key="3">
    <source>
        <dbReference type="ARBA" id="ARBA00022842"/>
    </source>
</evidence>
<proteinExistence type="predicted"/>
<dbReference type="Gene3D" id="1.20.1440.100">
    <property type="entry name" value="SG protein - dephosphorylation function"/>
    <property type="match status" value="1"/>
</dbReference>
<dbReference type="SUPFAM" id="SSF56784">
    <property type="entry name" value="HAD-like"/>
    <property type="match status" value="1"/>
</dbReference>
<evidence type="ECO:0000313" key="5">
    <source>
        <dbReference type="Proteomes" id="UP000179001"/>
    </source>
</evidence>
<dbReference type="Gene3D" id="3.40.50.1000">
    <property type="entry name" value="HAD superfamily/HAD-like"/>
    <property type="match status" value="1"/>
</dbReference>
<accession>A0A1F5T079</accession>
<dbReference type="PANTHER" id="PTHR43344">
    <property type="entry name" value="PHOSPHOSERINE PHOSPHATASE"/>
    <property type="match status" value="1"/>
</dbReference>
<gene>
    <name evidence="4" type="ORF">A2478_05305</name>
</gene>
<dbReference type="InterPro" id="IPR036412">
    <property type="entry name" value="HAD-like_sf"/>
</dbReference>
<protein>
    <recommendedName>
        <fullName evidence="6">Haloacid dehalogenase</fullName>
    </recommendedName>
</protein>
<dbReference type="GO" id="GO:0046872">
    <property type="term" value="F:metal ion binding"/>
    <property type="evidence" value="ECO:0007669"/>
    <property type="project" value="UniProtKB-KW"/>
</dbReference>
<evidence type="ECO:0000256" key="2">
    <source>
        <dbReference type="ARBA" id="ARBA00022801"/>
    </source>
</evidence>
<dbReference type="EMBL" id="MFGJ01000007">
    <property type="protein sequence ID" value="OGF31871.1"/>
    <property type="molecule type" value="Genomic_DNA"/>
</dbReference>
<evidence type="ECO:0008006" key="6">
    <source>
        <dbReference type="Google" id="ProtNLM"/>
    </source>
</evidence>
<name>A0A1F5T079_9BACT</name>
<evidence type="ECO:0000256" key="1">
    <source>
        <dbReference type="ARBA" id="ARBA00022723"/>
    </source>
</evidence>
<sequence length="273" mass="31450">MRKSQYKGVIFFDIDGTLYRWQIFLDWVYAMLNTGILNDKYRHVLDNYRKLWENRQDTFDNYLSYAIQLLESNLKGLNQSAVEAVLGQVVEKYHNRVYRFTRELLQRKQAAGWYICFISASPEYAVKLFADKWGANRAYGTTMEVKDGFYSGVRDVVFNSRKADFVTRVLAEINSEDKIPKCNIWAVGDTESDRAMLGASCIGLSICFNPNAVLYQMAIKNSWEIVYERKDVITQSSPNPVPGSDNRVHVAYTFDNGNIQILDRAEIAPLILI</sequence>
<dbReference type="NCBIfam" id="TIGR01488">
    <property type="entry name" value="HAD-SF-IB"/>
    <property type="match status" value="1"/>
</dbReference>
<keyword evidence="2" id="KW-0378">Hydrolase</keyword>
<organism evidence="4 5">
    <name type="scientific">Candidatus Falkowbacteria bacterium RIFOXYC2_FULL_36_12</name>
    <dbReference type="NCBI Taxonomy" id="1798002"/>
    <lineage>
        <taxon>Bacteria</taxon>
        <taxon>Candidatus Falkowiibacteriota</taxon>
    </lineage>
</organism>
<comment type="caution">
    <text evidence="4">The sequence shown here is derived from an EMBL/GenBank/DDBJ whole genome shotgun (WGS) entry which is preliminary data.</text>
</comment>
<dbReference type="InterPro" id="IPR023214">
    <property type="entry name" value="HAD_sf"/>
</dbReference>
<evidence type="ECO:0000313" key="4">
    <source>
        <dbReference type="EMBL" id="OGF31871.1"/>
    </source>
</evidence>